<keyword evidence="1" id="KW-0732">Signal</keyword>
<evidence type="ECO:0000256" key="1">
    <source>
        <dbReference type="SAM" id="SignalP"/>
    </source>
</evidence>
<dbReference type="AlphaFoldDB" id="A0A3R9MID9"/>
<reference evidence="2 3" key="1">
    <citation type="submission" date="2018-12" db="EMBL/GenBank/DDBJ databases">
        <authorList>
            <person name="Feng G."/>
            <person name="Zhu H."/>
        </authorList>
    </citation>
    <scope>NUCLEOTIDE SEQUENCE [LARGE SCALE GENOMIC DNA]</scope>
    <source>
        <strain evidence="2 3">LMG 26000</strain>
    </source>
</reference>
<dbReference type="Proteomes" id="UP000270291">
    <property type="component" value="Unassembled WGS sequence"/>
</dbReference>
<evidence type="ECO:0000313" key="2">
    <source>
        <dbReference type="EMBL" id="RSK41191.1"/>
    </source>
</evidence>
<protein>
    <submittedName>
        <fullName evidence="2">Uncharacterized protein</fullName>
    </submittedName>
</protein>
<proteinExistence type="predicted"/>
<feature type="chain" id="PRO_5018726305" evidence="1">
    <location>
        <begin position="23"/>
        <end position="154"/>
    </location>
</feature>
<organism evidence="2 3">
    <name type="scientific">Hymenobacter perfusus</name>
    <dbReference type="NCBI Taxonomy" id="1236770"/>
    <lineage>
        <taxon>Bacteria</taxon>
        <taxon>Pseudomonadati</taxon>
        <taxon>Bacteroidota</taxon>
        <taxon>Cytophagia</taxon>
        <taxon>Cytophagales</taxon>
        <taxon>Hymenobacteraceae</taxon>
        <taxon>Hymenobacter</taxon>
    </lineage>
</organism>
<dbReference type="EMBL" id="RWIU01000006">
    <property type="protein sequence ID" value="RSK41191.1"/>
    <property type="molecule type" value="Genomic_DNA"/>
</dbReference>
<evidence type="ECO:0000313" key="3">
    <source>
        <dbReference type="Proteomes" id="UP000270291"/>
    </source>
</evidence>
<dbReference type="RefSeq" id="WP_125439813.1">
    <property type="nucleotide sequence ID" value="NZ_RWIU01000006.1"/>
</dbReference>
<name>A0A3R9MID9_9BACT</name>
<accession>A0A3R9MID9</accession>
<comment type="caution">
    <text evidence="2">The sequence shown here is derived from an EMBL/GenBank/DDBJ whole genome shotgun (WGS) entry which is preliminary data.</text>
</comment>
<dbReference type="OrthoDB" id="885277at2"/>
<feature type="signal peptide" evidence="1">
    <location>
        <begin position="1"/>
        <end position="22"/>
    </location>
</feature>
<gene>
    <name evidence="2" type="ORF">EI293_17350</name>
</gene>
<sequence>MIRPLLTLTAGLCLTAGTTLQAQTALLHSDFSTARYDHSDTLRAVQHLFMHRSKATRSLLEVGGGLLATAAVKKVAIEASGVEKVDKQDYQILRQDANQDLVAGGLMAGYGLFRFSRFGPQQYRRVLEAYAQNQPLPGYLQRRLKTKYFRLLPL</sequence>
<keyword evidence="3" id="KW-1185">Reference proteome</keyword>